<protein>
    <submittedName>
        <fullName evidence="1">Uncharacterized protein</fullName>
    </submittedName>
</protein>
<dbReference type="RefSeq" id="WP_132278828.1">
    <property type="nucleotide sequence ID" value="NZ_SMGQ01000002.1"/>
</dbReference>
<evidence type="ECO:0000313" key="2">
    <source>
        <dbReference type="Proteomes" id="UP000294545"/>
    </source>
</evidence>
<name>A0A4R1N858_9FIRM</name>
<sequence length="211" mass="25115">MRKICIVGKMDQHKFWLICYLSKGLAFNSKTLIVSEYDYWNKDIQPFELCSNLEIITPQCINTIDRNSYEFVIYDVEKSLEALKEEDTIILTTSSDRKVVSYNKKLFKAYSDSIQENIKDNKNVYLVLNHIYLDSKINEKYIKHQLKGVINSDIQAFTIPFNEMDYITNIENEYDEKIKLKYLSKDYKRTLKEIIKNEVSINKKELKKVFR</sequence>
<dbReference type="Proteomes" id="UP000294545">
    <property type="component" value="Unassembled WGS sequence"/>
</dbReference>
<evidence type="ECO:0000313" key="1">
    <source>
        <dbReference type="EMBL" id="TCK99710.1"/>
    </source>
</evidence>
<accession>A0A4R1N858</accession>
<keyword evidence="2" id="KW-1185">Reference proteome</keyword>
<proteinExistence type="predicted"/>
<dbReference type="AlphaFoldDB" id="A0A4R1N858"/>
<reference evidence="1 2" key="1">
    <citation type="submission" date="2019-03" db="EMBL/GenBank/DDBJ databases">
        <title>Genomic Encyclopedia of Type Strains, Phase IV (KMG-IV): sequencing the most valuable type-strain genomes for metagenomic binning, comparative biology and taxonomic classification.</title>
        <authorList>
            <person name="Goeker M."/>
        </authorList>
    </citation>
    <scope>NUCLEOTIDE SEQUENCE [LARGE SCALE GENOMIC DNA]</scope>
    <source>
        <strain evidence="1 2">DSM 24176</strain>
    </source>
</reference>
<organism evidence="1 2">
    <name type="scientific">Natranaerovirga hydrolytica</name>
    <dbReference type="NCBI Taxonomy" id="680378"/>
    <lineage>
        <taxon>Bacteria</taxon>
        <taxon>Bacillati</taxon>
        <taxon>Bacillota</taxon>
        <taxon>Clostridia</taxon>
        <taxon>Lachnospirales</taxon>
        <taxon>Natranaerovirgaceae</taxon>
        <taxon>Natranaerovirga</taxon>
    </lineage>
</organism>
<dbReference type="EMBL" id="SMGQ01000002">
    <property type="protein sequence ID" value="TCK99710.1"/>
    <property type="molecule type" value="Genomic_DNA"/>
</dbReference>
<gene>
    <name evidence="1" type="ORF">EDC19_0068</name>
</gene>
<dbReference type="OrthoDB" id="2082662at2"/>
<comment type="caution">
    <text evidence="1">The sequence shown here is derived from an EMBL/GenBank/DDBJ whole genome shotgun (WGS) entry which is preliminary data.</text>
</comment>